<evidence type="ECO:0000313" key="4">
    <source>
        <dbReference type="Proteomes" id="UP000593758"/>
    </source>
</evidence>
<evidence type="ECO:0000313" key="3">
    <source>
        <dbReference type="EMBL" id="QOR70500.1"/>
    </source>
</evidence>
<feature type="compositionally biased region" description="Basic and acidic residues" evidence="1">
    <location>
        <begin position="274"/>
        <end position="295"/>
    </location>
</feature>
<accession>A0A7M1SSG8</accession>
<proteinExistence type="predicted"/>
<keyword evidence="2" id="KW-0472">Membrane</keyword>
<feature type="compositionally biased region" description="Low complexity" evidence="1">
    <location>
        <begin position="193"/>
        <end position="212"/>
    </location>
</feature>
<keyword evidence="4" id="KW-1185">Reference proteome</keyword>
<name>A0A7M1SSG8_9MICO</name>
<keyword evidence="2" id="KW-0812">Transmembrane</keyword>
<keyword evidence="2" id="KW-1133">Transmembrane helix</keyword>
<feature type="region of interest" description="Disordered" evidence="1">
    <location>
        <begin position="172"/>
        <end position="309"/>
    </location>
</feature>
<gene>
    <name evidence="3" type="ORF">IM660_18230</name>
</gene>
<dbReference type="RefSeq" id="WP_193497177.1">
    <property type="nucleotide sequence ID" value="NZ_CP063169.1"/>
</dbReference>
<dbReference type="EMBL" id="CP063169">
    <property type="protein sequence ID" value="QOR70500.1"/>
    <property type="molecule type" value="Genomic_DNA"/>
</dbReference>
<feature type="compositionally biased region" description="Gly residues" evidence="1">
    <location>
        <begin position="299"/>
        <end position="309"/>
    </location>
</feature>
<evidence type="ECO:0008006" key="5">
    <source>
        <dbReference type="Google" id="ProtNLM"/>
    </source>
</evidence>
<dbReference type="Proteomes" id="UP000593758">
    <property type="component" value="Chromosome"/>
</dbReference>
<sequence length="309" mass="33160">MSTDLLPPPGEFRTTEEIRDAQFHERLARRRKLMLLWSAPVVAIAFLAVLKLLSATVINLAGTSAYDNANYVTATDRFESLEFFNVVQPWKAHFNQGTAIYASGDFFNATVQLEVALGLVPQAPQGEPRGEDECKVRTNYSLALEGLGDEASIASDFATATDYYEQAQTILSDCGESGGNGGEEAQEAEERQQQSQEQSEQQQQEQEQQGQDGQEGDPSESPSEGESGGESESPSEGESGGESESPSEGESGGESESPSEGESGGESPSPTESVDPRQEELESRNQEAQESREASEQQSGGGNGSGQNW</sequence>
<reference evidence="3 4" key="1">
    <citation type="submission" date="2020-10" db="EMBL/GenBank/DDBJ databases">
        <title>Haloactinobacterium sp. RN3S43, a bacterium isolated from saline soil.</title>
        <authorList>
            <person name="Sun J.-Q."/>
        </authorList>
    </citation>
    <scope>NUCLEOTIDE SEQUENCE [LARGE SCALE GENOMIC DNA]</scope>
    <source>
        <strain evidence="3 4">RN3S43</strain>
    </source>
</reference>
<feature type="compositionally biased region" description="Acidic residues" evidence="1">
    <location>
        <begin position="227"/>
        <end position="259"/>
    </location>
</feature>
<dbReference type="Gene3D" id="1.25.40.10">
    <property type="entry name" value="Tetratricopeptide repeat domain"/>
    <property type="match status" value="1"/>
</dbReference>
<evidence type="ECO:0000256" key="2">
    <source>
        <dbReference type="SAM" id="Phobius"/>
    </source>
</evidence>
<feature type="transmembrane region" description="Helical" evidence="2">
    <location>
        <begin position="33"/>
        <end position="53"/>
    </location>
</feature>
<feature type="compositionally biased region" description="Low complexity" evidence="1">
    <location>
        <begin position="260"/>
        <end position="273"/>
    </location>
</feature>
<dbReference type="AlphaFoldDB" id="A0A7M1SSG8"/>
<organism evidence="3 4">
    <name type="scientific">Ruania alkalisoli</name>
    <dbReference type="NCBI Taxonomy" id="2779775"/>
    <lineage>
        <taxon>Bacteria</taxon>
        <taxon>Bacillati</taxon>
        <taxon>Actinomycetota</taxon>
        <taxon>Actinomycetes</taxon>
        <taxon>Micrococcales</taxon>
        <taxon>Ruaniaceae</taxon>
        <taxon>Ruania</taxon>
    </lineage>
</organism>
<evidence type="ECO:0000256" key="1">
    <source>
        <dbReference type="SAM" id="MobiDB-lite"/>
    </source>
</evidence>
<protein>
    <recommendedName>
        <fullName evidence="5">Tetratricopeptide repeat protein</fullName>
    </recommendedName>
</protein>
<dbReference type="KEGG" id="halt:IM660_18230"/>
<dbReference type="InterPro" id="IPR011990">
    <property type="entry name" value="TPR-like_helical_dom_sf"/>
</dbReference>